<dbReference type="Gene3D" id="1.10.10.10">
    <property type="entry name" value="Winged helix-like DNA-binding domain superfamily/Winged helix DNA-binding domain"/>
    <property type="match status" value="1"/>
</dbReference>
<comment type="similarity">
    <text evidence="1">Belongs to the SorC transcriptional regulatory family.</text>
</comment>
<dbReference type="EMBL" id="CP053642">
    <property type="protein sequence ID" value="QKD80196.1"/>
    <property type="molecule type" value="Genomic_DNA"/>
</dbReference>
<evidence type="ECO:0000259" key="6">
    <source>
        <dbReference type="Pfam" id="PF04198"/>
    </source>
</evidence>
<dbReference type="PANTHER" id="PTHR34294">
    <property type="entry name" value="TRANSCRIPTIONAL REGULATOR-RELATED"/>
    <property type="match status" value="1"/>
</dbReference>
<accession>A0A6M8B800</accession>
<dbReference type="InterPro" id="IPR036388">
    <property type="entry name" value="WH-like_DNA-bd_sf"/>
</dbReference>
<dbReference type="SUPFAM" id="SSF100950">
    <property type="entry name" value="NagB/RpiA/CoA transferase-like"/>
    <property type="match status" value="1"/>
</dbReference>
<sequence length="369" mass="38342">MSTRSHDSSRNPNISGESSTLLRAYEAASMYYVQGETMEVIAHHLGVSRSTVSRLLDRARATGIVRIELTQPGGAGSIEGRLASLFGVRAQIVPVREGTTEIHRLQQVAGVAAARMVELVAELAERRAAEAPGAPVGSGADDAEMGGAEGAARAGGRGVVVGIAWGTTMSEVSVALPARQVPGVTVVQLNGATDPMEVGPSAGEVLSRVGHALGARVVAFPVPAFFDHVATREAMWSERSVRRVLALARSADLAVFGVGSVVQGVLPSQVYEGGHVSRADRVALRRERVVGDVCTVLLRADGSWSDIALNARATGPTPAQLARIPRRLCVVAGRAKAPALLAALRARVATDLVVDDATARAVLDLASAP</sequence>
<dbReference type="InterPro" id="IPR009057">
    <property type="entry name" value="Homeodomain-like_sf"/>
</dbReference>
<dbReference type="KEGG" id="amam:HPC72_08215"/>
<protein>
    <submittedName>
        <fullName evidence="8">Helix-turn-helix domain-containing protein</fullName>
    </submittedName>
</protein>
<feature type="compositionally biased region" description="Low complexity" evidence="5">
    <location>
        <begin position="130"/>
        <end position="140"/>
    </location>
</feature>
<evidence type="ECO:0000313" key="9">
    <source>
        <dbReference type="Proteomes" id="UP000504752"/>
    </source>
</evidence>
<dbReference type="InterPro" id="IPR051054">
    <property type="entry name" value="SorC_transcr_regulators"/>
</dbReference>
<dbReference type="RefSeq" id="WP_175994059.1">
    <property type="nucleotide sequence ID" value="NZ_CP053642.1"/>
</dbReference>
<reference evidence="8 9" key="1">
    <citation type="submission" date="2020-05" db="EMBL/GenBank/DDBJ databases">
        <title>Actinomyces sp. zg-325.</title>
        <authorList>
            <person name="Yang C."/>
        </authorList>
    </citation>
    <scope>NUCLEOTIDE SEQUENCE [LARGE SCALE GENOMIC DNA]</scope>
    <source>
        <strain evidence="9">zg-325</strain>
    </source>
</reference>
<keyword evidence="9" id="KW-1185">Reference proteome</keyword>
<name>A0A6M8B800_9ACTO</name>
<gene>
    <name evidence="8" type="ORF">HPC72_08215</name>
</gene>
<keyword evidence="4" id="KW-0804">Transcription</keyword>
<dbReference type="Proteomes" id="UP000504752">
    <property type="component" value="Chromosome"/>
</dbReference>
<dbReference type="GO" id="GO:0003700">
    <property type="term" value="F:DNA-binding transcription factor activity"/>
    <property type="evidence" value="ECO:0007669"/>
    <property type="project" value="InterPro"/>
</dbReference>
<dbReference type="GO" id="GO:0006352">
    <property type="term" value="P:DNA-templated transcription initiation"/>
    <property type="evidence" value="ECO:0007669"/>
    <property type="project" value="InterPro"/>
</dbReference>
<evidence type="ECO:0000256" key="5">
    <source>
        <dbReference type="SAM" id="MobiDB-lite"/>
    </source>
</evidence>
<dbReference type="Pfam" id="PF04545">
    <property type="entry name" value="Sigma70_r4"/>
    <property type="match status" value="1"/>
</dbReference>
<dbReference type="SUPFAM" id="SSF46689">
    <property type="entry name" value="Homeodomain-like"/>
    <property type="match status" value="1"/>
</dbReference>
<dbReference type="GO" id="GO:0003677">
    <property type="term" value="F:DNA binding"/>
    <property type="evidence" value="ECO:0007669"/>
    <property type="project" value="UniProtKB-KW"/>
</dbReference>
<dbReference type="GO" id="GO:0030246">
    <property type="term" value="F:carbohydrate binding"/>
    <property type="evidence" value="ECO:0007669"/>
    <property type="project" value="InterPro"/>
</dbReference>
<evidence type="ECO:0000313" key="8">
    <source>
        <dbReference type="EMBL" id="QKD80196.1"/>
    </source>
</evidence>
<feature type="region of interest" description="Disordered" evidence="5">
    <location>
        <begin position="130"/>
        <end position="150"/>
    </location>
</feature>
<dbReference type="Gene3D" id="3.40.50.1360">
    <property type="match status" value="1"/>
</dbReference>
<dbReference type="InterPro" id="IPR037171">
    <property type="entry name" value="NagB/RpiA_transferase-like"/>
</dbReference>
<dbReference type="InterPro" id="IPR007630">
    <property type="entry name" value="RNA_pol_sigma70_r4"/>
</dbReference>
<evidence type="ECO:0000256" key="2">
    <source>
        <dbReference type="ARBA" id="ARBA00023015"/>
    </source>
</evidence>
<dbReference type="InterPro" id="IPR007324">
    <property type="entry name" value="Sugar-bd_dom_put"/>
</dbReference>
<evidence type="ECO:0000256" key="4">
    <source>
        <dbReference type="ARBA" id="ARBA00023163"/>
    </source>
</evidence>
<keyword evidence="2" id="KW-0805">Transcription regulation</keyword>
<feature type="domain" description="RNA polymerase sigma-70 region 4" evidence="7">
    <location>
        <begin position="30"/>
        <end position="60"/>
    </location>
</feature>
<feature type="domain" description="Sugar-binding" evidence="6">
    <location>
        <begin position="158"/>
        <end position="363"/>
    </location>
</feature>
<dbReference type="Pfam" id="PF04198">
    <property type="entry name" value="Sugar-bind"/>
    <property type="match status" value="1"/>
</dbReference>
<dbReference type="PANTHER" id="PTHR34294:SF1">
    <property type="entry name" value="TRANSCRIPTIONAL REGULATOR LSRR"/>
    <property type="match status" value="1"/>
</dbReference>
<organism evidence="8 9">
    <name type="scientific">Actinomyces marmotae</name>
    <dbReference type="NCBI Taxonomy" id="2737173"/>
    <lineage>
        <taxon>Bacteria</taxon>
        <taxon>Bacillati</taxon>
        <taxon>Actinomycetota</taxon>
        <taxon>Actinomycetes</taxon>
        <taxon>Actinomycetales</taxon>
        <taxon>Actinomycetaceae</taxon>
        <taxon>Actinomyces</taxon>
    </lineage>
</organism>
<dbReference type="AlphaFoldDB" id="A0A6M8B800"/>
<proteinExistence type="inferred from homology"/>
<evidence type="ECO:0000256" key="3">
    <source>
        <dbReference type="ARBA" id="ARBA00023125"/>
    </source>
</evidence>
<keyword evidence="3" id="KW-0238">DNA-binding</keyword>
<evidence type="ECO:0000259" key="7">
    <source>
        <dbReference type="Pfam" id="PF04545"/>
    </source>
</evidence>
<evidence type="ECO:0000256" key="1">
    <source>
        <dbReference type="ARBA" id="ARBA00010466"/>
    </source>
</evidence>